<comment type="catalytic activity">
    <reaction evidence="6">
        <text>O-phospho-L-seryl-[protein] + H2O = L-seryl-[protein] + phosphate</text>
        <dbReference type="Rhea" id="RHEA:20629"/>
        <dbReference type="Rhea" id="RHEA-COMP:9863"/>
        <dbReference type="Rhea" id="RHEA-COMP:11604"/>
        <dbReference type="ChEBI" id="CHEBI:15377"/>
        <dbReference type="ChEBI" id="CHEBI:29999"/>
        <dbReference type="ChEBI" id="CHEBI:43474"/>
        <dbReference type="ChEBI" id="CHEBI:83421"/>
        <dbReference type="EC" id="3.1.3.16"/>
    </reaction>
</comment>
<feature type="domain" description="Serine/threonine specific protein phosphatases" evidence="9">
    <location>
        <begin position="124"/>
        <end position="129"/>
    </location>
</feature>
<evidence type="ECO:0000313" key="10">
    <source>
        <dbReference type="EMBL" id="JAP92431.1"/>
    </source>
</evidence>
<evidence type="ECO:0000256" key="2">
    <source>
        <dbReference type="ARBA" id="ARBA00022723"/>
    </source>
</evidence>
<dbReference type="PANTHER" id="PTHR11668">
    <property type="entry name" value="SERINE/THREONINE PROTEIN PHOSPHATASE"/>
    <property type="match status" value="1"/>
</dbReference>
<comment type="similarity">
    <text evidence="8">Belongs to the PPP phosphatase family.</text>
</comment>
<accession>A0A146KAD3</accession>
<dbReference type="CDD" id="cd00144">
    <property type="entry name" value="MPP_PPP_family"/>
    <property type="match status" value="1"/>
</dbReference>
<organism evidence="10">
    <name type="scientific">Trepomonas sp. PC1</name>
    <dbReference type="NCBI Taxonomy" id="1076344"/>
    <lineage>
        <taxon>Eukaryota</taxon>
        <taxon>Metamonada</taxon>
        <taxon>Diplomonadida</taxon>
        <taxon>Hexamitidae</taxon>
        <taxon>Hexamitinae</taxon>
        <taxon>Trepomonas</taxon>
    </lineage>
</organism>
<evidence type="ECO:0000256" key="6">
    <source>
        <dbReference type="ARBA" id="ARBA00047761"/>
    </source>
</evidence>
<keyword evidence="5" id="KW-0464">Manganese</keyword>
<dbReference type="SUPFAM" id="SSF56300">
    <property type="entry name" value="Metallo-dependent phosphatases"/>
    <property type="match status" value="1"/>
</dbReference>
<evidence type="ECO:0000256" key="8">
    <source>
        <dbReference type="RuleBase" id="RU004273"/>
    </source>
</evidence>
<keyword evidence="3 8" id="KW-0378">Hydrolase</keyword>
<gene>
    <name evidence="10" type="ORF">TPC1_15630</name>
</gene>
<dbReference type="AlphaFoldDB" id="A0A146KAD3"/>
<sequence>TLQFQFETSTSPFRTKIRSIKQLDKLLINKKYLTPNMTLQLLLSFAQQANYSTLSVQEPFYVVGDIHGSYVDLSNLLSQIGVENLFRNKTIVFVGDYTDRGQQGVEVLQMVLYLHMLKANVVLLRGNHENKRVNIRYGFFNESNTKLTPDFFENFSDFYQRLPIIAIVNNYFICHGGAPVAHDSLSFSDEFVRDILWSDPRNQSQITASRRGAGKNYGSDQNLEFLLRNGFKAVIRGHEAVTHLRDDFGDGRHYTVFSASFYSDDISNNIGFFAEITQDCVKQIQIIPNNKKEKQINTFILVELISSTLIMVSYLISHFV</sequence>
<name>A0A146KAD3_9EUKA</name>
<dbReference type="GO" id="GO:0005737">
    <property type="term" value="C:cytoplasm"/>
    <property type="evidence" value="ECO:0007669"/>
    <property type="project" value="TreeGrafter"/>
</dbReference>
<feature type="non-terminal residue" evidence="10">
    <location>
        <position position="1"/>
    </location>
</feature>
<dbReference type="InterPro" id="IPR006186">
    <property type="entry name" value="Ser/Thr-sp_prot-phosphatase"/>
</dbReference>
<keyword evidence="4" id="KW-0904">Protein phosphatase</keyword>
<proteinExistence type="inferred from homology"/>
<dbReference type="InterPro" id="IPR050341">
    <property type="entry name" value="PP1_catalytic_subunit"/>
</dbReference>
<evidence type="ECO:0000256" key="5">
    <source>
        <dbReference type="ARBA" id="ARBA00023211"/>
    </source>
</evidence>
<dbReference type="InterPro" id="IPR004843">
    <property type="entry name" value="Calcineurin-like_PHP"/>
</dbReference>
<evidence type="ECO:0000256" key="1">
    <source>
        <dbReference type="ARBA" id="ARBA00001936"/>
    </source>
</evidence>
<dbReference type="PRINTS" id="PR00114">
    <property type="entry name" value="STPHPHTASE"/>
</dbReference>
<evidence type="ECO:0000256" key="3">
    <source>
        <dbReference type="ARBA" id="ARBA00022801"/>
    </source>
</evidence>
<dbReference type="PROSITE" id="PS00125">
    <property type="entry name" value="SER_THR_PHOSPHATASE"/>
    <property type="match status" value="1"/>
</dbReference>
<feature type="non-terminal residue" evidence="10">
    <location>
        <position position="320"/>
    </location>
</feature>
<dbReference type="GO" id="GO:0046872">
    <property type="term" value="F:metal ion binding"/>
    <property type="evidence" value="ECO:0007669"/>
    <property type="project" value="UniProtKB-KW"/>
</dbReference>
<reference evidence="10" key="1">
    <citation type="submission" date="2015-07" db="EMBL/GenBank/DDBJ databases">
        <title>Adaptation to a free-living lifestyle via gene acquisitions in the diplomonad Trepomonas sp. PC1.</title>
        <authorList>
            <person name="Xu F."/>
            <person name="Jerlstrom-Hultqvist J."/>
            <person name="Kolisko M."/>
            <person name="Simpson A.G.B."/>
            <person name="Roger A.J."/>
            <person name="Svard S.G."/>
            <person name="Andersson J.O."/>
        </authorList>
    </citation>
    <scope>NUCLEOTIDE SEQUENCE</scope>
    <source>
        <strain evidence="10">PC1</strain>
    </source>
</reference>
<comment type="cofactor">
    <cofactor evidence="1">
        <name>Mn(2+)</name>
        <dbReference type="ChEBI" id="CHEBI:29035"/>
    </cofactor>
</comment>
<evidence type="ECO:0000256" key="4">
    <source>
        <dbReference type="ARBA" id="ARBA00022912"/>
    </source>
</evidence>
<comment type="catalytic activity">
    <reaction evidence="7 8">
        <text>O-phospho-L-threonyl-[protein] + H2O = L-threonyl-[protein] + phosphate</text>
        <dbReference type="Rhea" id="RHEA:47004"/>
        <dbReference type="Rhea" id="RHEA-COMP:11060"/>
        <dbReference type="Rhea" id="RHEA-COMP:11605"/>
        <dbReference type="ChEBI" id="CHEBI:15377"/>
        <dbReference type="ChEBI" id="CHEBI:30013"/>
        <dbReference type="ChEBI" id="CHEBI:43474"/>
        <dbReference type="ChEBI" id="CHEBI:61977"/>
        <dbReference type="EC" id="3.1.3.16"/>
    </reaction>
</comment>
<dbReference type="EC" id="3.1.3.16" evidence="8"/>
<dbReference type="PANTHER" id="PTHR11668:SF300">
    <property type="entry name" value="SERINE_THREONINE-PROTEIN PHOSPHATASE"/>
    <property type="match status" value="1"/>
</dbReference>
<dbReference type="SMART" id="SM00156">
    <property type="entry name" value="PP2Ac"/>
    <property type="match status" value="1"/>
</dbReference>
<dbReference type="GO" id="GO:0004722">
    <property type="term" value="F:protein serine/threonine phosphatase activity"/>
    <property type="evidence" value="ECO:0007669"/>
    <property type="project" value="UniProtKB-EC"/>
</dbReference>
<keyword evidence="2" id="KW-0479">Metal-binding</keyword>
<protein>
    <recommendedName>
        <fullName evidence="8">Serine/threonine-protein phosphatase</fullName>
        <ecNumber evidence="8">3.1.3.16</ecNumber>
    </recommendedName>
</protein>
<dbReference type="Pfam" id="PF00149">
    <property type="entry name" value="Metallophos"/>
    <property type="match status" value="1"/>
</dbReference>
<dbReference type="GO" id="GO:0005634">
    <property type="term" value="C:nucleus"/>
    <property type="evidence" value="ECO:0007669"/>
    <property type="project" value="TreeGrafter"/>
</dbReference>
<dbReference type="EMBL" id="GDID01004175">
    <property type="protein sequence ID" value="JAP92431.1"/>
    <property type="molecule type" value="Transcribed_RNA"/>
</dbReference>
<dbReference type="InterPro" id="IPR029052">
    <property type="entry name" value="Metallo-depent_PP-like"/>
</dbReference>
<evidence type="ECO:0000259" key="9">
    <source>
        <dbReference type="PROSITE" id="PS00125"/>
    </source>
</evidence>
<evidence type="ECO:0000256" key="7">
    <source>
        <dbReference type="ARBA" id="ARBA00048336"/>
    </source>
</evidence>
<dbReference type="Gene3D" id="3.60.21.10">
    <property type="match status" value="1"/>
</dbReference>